<dbReference type="PANTHER" id="PTHR43092">
    <property type="entry name" value="L-CYSTEINE DESULFHYDRASE"/>
    <property type="match status" value="1"/>
</dbReference>
<dbReference type="InterPro" id="IPR015421">
    <property type="entry name" value="PyrdxlP-dep_Trfase_major"/>
</dbReference>
<dbReference type="Pfam" id="PF00266">
    <property type="entry name" value="Aminotran_5"/>
    <property type="match status" value="1"/>
</dbReference>
<protein>
    <submittedName>
        <fullName evidence="4">Probable L-cysteine desulfhydrase, chloroplastic</fullName>
    </submittedName>
</protein>
<organism evidence="3 4">
    <name type="scientific">Branchiostoma floridae</name>
    <name type="common">Florida lancelet</name>
    <name type="synonym">Amphioxus</name>
    <dbReference type="NCBI Taxonomy" id="7739"/>
    <lineage>
        <taxon>Eukaryota</taxon>
        <taxon>Metazoa</taxon>
        <taxon>Chordata</taxon>
        <taxon>Cephalochordata</taxon>
        <taxon>Leptocardii</taxon>
        <taxon>Amphioxiformes</taxon>
        <taxon>Branchiostomatidae</taxon>
        <taxon>Branchiostoma</taxon>
    </lineage>
</organism>
<sequence length="427" mass="48244">MEFGVRCREDHFLFEAGTAMCNHGSYGAIPRKVREKQQSLHLEIERTPDRWFRETTPRLFQESVSALAEFVGAKKENLMFIQNPTTAVNSVLKSFPFQPGDAVLVSNLTYGAVRFTAEVIKTYAPGAECVALEISPPVTSAEQIVQLYRDTLEKHPNIKLAVIDTITSPTAVAMPVADLVSLCHMKGVQVMLDGAHSPGQQELQLEELGADYYTGTVHKWLFAPRGCAFLWVRSDHHATVRPLVTSWFFQKDLQHQFHMQGTRDDSAYFCSPEAINFHQQLGGLVSGQHVLHSHSIMEYSTKLRKDATKLLLEGWKTETLGIPESLQAPYMECIKLPLPQTPGAESRYPPTPRGAMSLQYDMYQQHGVQCAVVCMLEALWVRISAFVYNSREDYTRLRDAVLALMSRQDFPDFPGPYWPYLLVQDTQ</sequence>
<dbReference type="GeneID" id="118420097"/>
<evidence type="ECO:0000313" key="3">
    <source>
        <dbReference type="Proteomes" id="UP000001554"/>
    </source>
</evidence>
<dbReference type="GO" id="GO:1903257">
    <property type="term" value="P:selenoneine biosynthetic process"/>
    <property type="evidence" value="ECO:0000318"/>
    <property type="project" value="GO_Central"/>
</dbReference>
<evidence type="ECO:0000313" key="4">
    <source>
        <dbReference type="RefSeq" id="XP_035682693.1"/>
    </source>
</evidence>
<dbReference type="OrthoDB" id="5978656at2759"/>
<accession>A0A9J7LH72</accession>
<dbReference type="OMA" id="TGNCHKW"/>
<keyword evidence="1" id="KW-0663">Pyridoxal phosphate</keyword>
<keyword evidence="3" id="KW-1185">Reference proteome</keyword>
<dbReference type="KEGG" id="bfo:118420097"/>
<dbReference type="SUPFAM" id="SSF53383">
    <property type="entry name" value="PLP-dependent transferases"/>
    <property type="match status" value="1"/>
</dbReference>
<evidence type="ECO:0000259" key="2">
    <source>
        <dbReference type="Pfam" id="PF00266"/>
    </source>
</evidence>
<dbReference type="GO" id="GO:1990411">
    <property type="term" value="F:hercynylcysteine sulfoxide lyase activity (ergothioneine-forming)"/>
    <property type="evidence" value="ECO:0000318"/>
    <property type="project" value="GO_Central"/>
</dbReference>
<reference evidence="4" key="2">
    <citation type="submission" date="2025-08" db="UniProtKB">
        <authorList>
            <consortium name="RefSeq"/>
        </authorList>
    </citation>
    <scope>IDENTIFICATION</scope>
    <source>
        <strain evidence="4">S238N-H82</strain>
        <tissue evidence="4">Testes</tissue>
    </source>
</reference>
<dbReference type="Proteomes" id="UP000001554">
    <property type="component" value="Chromosome 7"/>
</dbReference>
<dbReference type="AlphaFoldDB" id="A0A9J7LH72"/>
<feature type="domain" description="Aminotransferase class V" evidence="2">
    <location>
        <begin position="56"/>
        <end position="246"/>
    </location>
</feature>
<dbReference type="InterPro" id="IPR000192">
    <property type="entry name" value="Aminotrans_V_dom"/>
</dbReference>
<dbReference type="InterPro" id="IPR015422">
    <property type="entry name" value="PyrdxlP-dep_Trfase_small"/>
</dbReference>
<dbReference type="Gene3D" id="3.40.640.10">
    <property type="entry name" value="Type I PLP-dependent aspartate aminotransferase-like (Major domain)"/>
    <property type="match status" value="1"/>
</dbReference>
<proteinExistence type="predicted"/>
<dbReference type="InterPro" id="IPR015424">
    <property type="entry name" value="PyrdxlP-dep_Trfase"/>
</dbReference>
<reference evidence="3" key="1">
    <citation type="journal article" date="2020" name="Nat. Ecol. Evol.">
        <title>Deeply conserved synteny resolves early events in vertebrate evolution.</title>
        <authorList>
            <person name="Simakov O."/>
            <person name="Marletaz F."/>
            <person name="Yue J.X."/>
            <person name="O'Connell B."/>
            <person name="Jenkins J."/>
            <person name="Brandt A."/>
            <person name="Calef R."/>
            <person name="Tung C.H."/>
            <person name="Huang T.K."/>
            <person name="Schmutz J."/>
            <person name="Satoh N."/>
            <person name="Yu J.K."/>
            <person name="Putnam N.H."/>
            <person name="Green R.E."/>
            <person name="Rokhsar D.S."/>
        </authorList>
    </citation>
    <scope>NUCLEOTIDE SEQUENCE [LARGE SCALE GENOMIC DNA]</scope>
    <source>
        <strain evidence="3">S238N-H82</strain>
    </source>
</reference>
<name>A0A9J7LH72_BRAFL</name>
<evidence type="ECO:0000256" key="1">
    <source>
        <dbReference type="ARBA" id="ARBA00022898"/>
    </source>
</evidence>
<dbReference type="Gene3D" id="3.90.1150.10">
    <property type="entry name" value="Aspartate Aminotransferase, domain 1"/>
    <property type="match status" value="1"/>
</dbReference>
<dbReference type="RefSeq" id="XP_035682693.1">
    <property type="nucleotide sequence ID" value="XM_035826800.1"/>
</dbReference>
<gene>
    <name evidence="4" type="primary">LOC118420097</name>
</gene>
<dbReference type="PANTHER" id="PTHR43092:SF4">
    <property type="entry name" value="AMINOTRANSFERASE CLASS V DOMAIN-CONTAINING PROTEIN"/>
    <property type="match status" value="1"/>
</dbReference>